<dbReference type="Pfam" id="PF04397">
    <property type="entry name" value="LytTR"/>
    <property type="match status" value="1"/>
</dbReference>
<dbReference type="SMART" id="SM00850">
    <property type="entry name" value="LytTR"/>
    <property type="match status" value="1"/>
</dbReference>
<name>A0A7X2ZVL0_9FLAO</name>
<dbReference type="PANTHER" id="PTHR37299">
    <property type="entry name" value="TRANSCRIPTIONAL REGULATOR-RELATED"/>
    <property type="match status" value="1"/>
</dbReference>
<reference evidence="4 5" key="1">
    <citation type="journal article" date="2019" name="Mar. Drugs">
        <title>Comparative Genomics and CAZyme Genome Repertoires of Marine Zobellia amurskyensis KMM 3526(T) and Zobellia laminariae KMM 3676(T).</title>
        <authorList>
            <person name="Chernysheva N."/>
            <person name="Bystritskaya E."/>
            <person name="Stenkova A."/>
            <person name="Golovkin I."/>
            <person name="Nedashkovskaya O."/>
            <person name="Isaeva M."/>
        </authorList>
    </citation>
    <scope>NUCLEOTIDE SEQUENCE [LARGE SCALE GENOMIC DNA]</scope>
    <source>
        <strain evidence="4 5">KMM 3526</strain>
    </source>
</reference>
<evidence type="ECO:0000313" key="5">
    <source>
        <dbReference type="Proteomes" id="UP000540519"/>
    </source>
</evidence>
<dbReference type="Gene3D" id="2.40.50.1020">
    <property type="entry name" value="LytTr DNA-binding domain"/>
    <property type="match status" value="1"/>
</dbReference>
<feature type="domain" description="HTH LytTR-type" evidence="3">
    <location>
        <begin position="145"/>
        <end position="248"/>
    </location>
</feature>
<dbReference type="RefSeq" id="WP_155600554.1">
    <property type="nucleotide sequence ID" value="NZ_RCNR01000034.1"/>
</dbReference>
<keyword evidence="4" id="KW-0238">DNA-binding</keyword>
<feature type="domain" description="Response regulatory" evidence="2">
    <location>
        <begin position="3"/>
        <end position="115"/>
    </location>
</feature>
<dbReference type="InterPro" id="IPR011006">
    <property type="entry name" value="CheY-like_superfamily"/>
</dbReference>
<dbReference type="Proteomes" id="UP000540519">
    <property type="component" value="Unassembled WGS sequence"/>
</dbReference>
<feature type="modified residue" description="4-aspartylphosphate" evidence="1">
    <location>
        <position position="54"/>
    </location>
</feature>
<dbReference type="Pfam" id="PF00072">
    <property type="entry name" value="Response_reg"/>
    <property type="match status" value="1"/>
</dbReference>
<sequence length="248" mass="28555">MLKAIIVDDEKHCQDRLLLLLKTYDSVKVQEVASSFEEGLEAIKRCSPQVVFLDIQLHDKTGFELLQAVPNINFEVIFTTGYDNYALEAFKFSALDYLLKPIAEDDLHSALEKLKKKISLQEISQKMEVLFHNLEEQKVSDFQKIAVPTIDGLSMIAIKDIVRCQSDINYTHLYLKDDKKLTVAKTLKYFEALLEKHHFYRTHQSHLINLTCVDKYVKGKGGYALMNDGSHIEVAVRRKEDFLKKLMG</sequence>
<gene>
    <name evidence="4" type="ORF">D9O36_15195</name>
</gene>
<dbReference type="OrthoDB" id="2168082at2"/>
<dbReference type="PANTHER" id="PTHR37299:SF1">
    <property type="entry name" value="STAGE 0 SPORULATION PROTEIN A HOMOLOG"/>
    <property type="match status" value="1"/>
</dbReference>
<dbReference type="Gene3D" id="3.40.50.2300">
    <property type="match status" value="1"/>
</dbReference>
<dbReference type="InterPro" id="IPR001789">
    <property type="entry name" value="Sig_transdc_resp-reg_receiver"/>
</dbReference>
<dbReference type="SUPFAM" id="SSF52172">
    <property type="entry name" value="CheY-like"/>
    <property type="match status" value="1"/>
</dbReference>
<comment type="caution">
    <text evidence="4">The sequence shown here is derived from an EMBL/GenBank/DDBJ whole genome shotgun (WGS) entry which is preliminary data.</text>
</comment>
<dbReference type="AlphaFoldDB" id="A0A7X2ZVL0"/>
<dbReference type="EMBL" id="RCNR01000034">
    <property type="protein sequence ID" value="MUH37196.1"/>
    <property type="molecule type" value="Genomic_DNA"/>
</dbReference>
<dbReference type="SMART" id="SM00448">
    <property type="entry name" value="REC"/>
    <property type="match status" value="1"/>
</dbReference>
<dbReference type="GO" id="GO:0003677">
    <property type="term" value="F:DNA binding"/>
    <property type="evidence" value="ECO:0007669"/>
    <property type="project" value="UniProtKB-KW"/>
</dbReference>
<dbReference type="GO" id="GO:0000156">
    <property type="term" value="F:phosphorelay response regulator activity"/>
    <property type="evidence" value="ECO:0007669"/>
    <property type="project" value="InterPro"/>
</dbReference>
<dbReference type="PROSITE" id="PS50930">
    <property type="entry name" value="HTH_LYTTR"/>
    <property type="match status" value="1"/>
</dbReference>
<accession>A0A7X2ZVL0</accession>
<proteinExistence type="predicted"/>
<dbReference type="InterPro" id="IPR007492">
    <property type="entry name" value="LytTR_DNA-bd_dom"/>
</dbReference>
<dbReference type="PROSITE" id="PS50110">
    <property type="entry name" value="RESPONSE_REGULATORY"/>
    <property type="match status" value="1"/>
</dbReference>
<organism evidence="4 5">
    <name type="scientific">Zobellia amurskyensis</name>
    <dbReference type="NCBI Taxonomy" id="248905"/>
    <lineage>
        <taxon>Bacteria</taxon>
        <taxon>Pseudomonadati</taxon>
        <taxon>Bacteroidota</taxon>
        <taxon>Flavobacteriia</taxon>
        <taxon>Flavobacteriales</taxon>
        <taxon>Flavobacteriaceae</taxon>
        <taxon>Zobellia</taxon>
    </lineage>
</organism>
<evidence type="ECO:0000313" key="4">
    <source>
        <dbReference type="EMBL" id="MUH37196.1"/>
    </source>
</evidence>
<dbReference type="InterPro" id="IPR046947">
    <property type="entry name" value="LytR-like"/>
</dbReference>
<keyword evidence="1" id="KW-0597">Phosphoprotein</keyword>
<evidence type="ECO:0000259" key="2">
    <source>
        <dbReference type="PROSITE" id="PS50110"/>
    </source>
</evidence>
<keyword evidence="5" id="KW-1185">Reference proteome</keyword>
<protein>
    <submittedName>
        <fullName evidence="4">DNA-binding response regulator</fullName>
    </submittedName>
</protein>
<evidence type="ECO:0000259" key="3">
    <source>
        <dbReference type="PROSITE" id="PS50930"/>
    </source>
</evidence>
<evidence type="ECO:0000256" key="1">
    <source>
        <dbReference type="PROSITE-ProRule" id="PRU00169"/>
    </source>
</evidence>